<dbReference type="AlphaFoldDB" id="A0A8K0QR78"/>
<protein>
    <recommendedName>
        <fullName evidence="3">Heterokaryon incompatibility domain-containing protein</fullName>
    </recommendedName>
</protein>
<dbReference type="OrthoDB" id="2157530at2759"/>
<evidence type="ECO:0008006" key="3">
    <source>
        <dbReference type="Google" id="ProtNLM"/>
    </source>
</evidence>
<keyword evidence="2" id="KW-1185">Reference proteome</keyword>
<accession>A0A8K0QR78</accession>
<evidence type="ECO:0000313" key="2">
    <source>
        <dbReference type="Proteomes" id="UP000813461"/>
    </source>
</evidence>
<name>A0A8K0QR78_9PLEO</name>
<comment type="caution">
    <text evidence="1">The sequence shown here is derived from an EMBL/GenBank/DDBJ whole genome shotgun (WGS) entry which is preliminary data.</text>
</comment>
<reference evidence="1" key="1">
    <citation type="journal article" date="2021" name="Nat. Commun.">
        <title>Genetic determinants of endophytism in the Arabidopsis root mycobiome.</title>
        <authorList>
            <person name="Mesny F."/>
            <person name="Miyauchi S."/>
            <person name="Thiergart T."/>
            <person name="Pickel B."/>
            <person name="Atanasova L."/>
            <person name="Karlsson M."/>
            <person name="Huettel B."/>
            <person name="Barry K.W."/>
            <person name="Haridas S."/>
            <person name="Chen C."/>
            <person name="Bauer D."/>
            <person name="Andreopoulos W."/>
            <person name="Pangilinan J."/>
            <person name="LaButti K."/>
            <person name="Riley R."/>
            <person name="Lipzen A."/>
            <person name="Clum A."/>
            <person name="Drula E."/>
            <person name="Henrissat B."/>
            <person name="Kohler A."/>
            <person name="Grigoriev I.V."/>
            <person name="Martin F.M."/>
            <person name="Hacquard S."/>
        </authorList>
    </citation>
    <scope>NUCLEOTIDE SEQUENCE</scope>
    <source>
        <strain evidence="1">MPI-SDFR-AT-0120</strain>
    </source>
</reference>
<organism evidence="1 2">
    <name type="scientific">Paraphoma chrysanthemicola</name>
    <dbReference type="NCBI Taxonomy" id="798071"/>
    <lineage>
        <taxon>Eukaryota</taxon>
        <taxon>Fungi</taxon>
        <taxon>Dikarya</taxon>
        <taxon>Ascomycota</taxon>
        <taxon>Pezizomycotina</taxon>
        <taxon>Dothideomycetes</taxon>
        <taxon>Pleosporomycetidae</taxon>
        <taxon>Pleosporales</taxon>
        <taxon>Pleosporineae</taxon>
        <taxon>Phaeosphaeriaceae</taxon>
        <taxon>Paraphoma</taxon>
    </lineage>
</organism>
<gene>
    <name evidence="1" type="ORF">FB567DRAFT_255332</name>
</gene>
<dbReference type="EMBL" id="JAGMVJ010000034">
    <property type="protein sequence ID" value="KAH7067767.1"/>
    <property type="molecule type" value="Genomic_DNA"/>
</dbReference>
<proteinExistence type="predicted"/>
<sequence>MPMLAPITIGAGTGGELQVPRHQLRSLWFSSPTQSRFLSVPGNCTLLAHSTTPESYRKPEPGLARFAPKRADGSDMSCDMDCDISSADEEHPVLLYLSIPLGSDNVCLLRLISNKNETAMIECELLNHSLESGKGIHPYAALSYIWGSPKPILKMSCFRLS</sequence>
<evidence type="ECO:0000313" key="1">
    <source>
        <dbReference type="EMBL" id="KAH7067767.1"/>
    </source>
</evidence>
<dbReference type="Proteomes" id="UP000813461">
    <property type="component" value="Unassembled WGS sequence"/>
</dbReference>